<dbReference type="SUPFAM" id="SSF56529">
    <property type="entry name" value="FAH"/>
    <property type="match status" value="1"/>
</dbReference>
<gene>
    <name evidence="5" type="ORF">ELH90_10400</name>
</gene>
<dbReference type="EMBL" id="SIOP01000001">
    <property type="protein sequence ID" value="TAY52040.1"/>
    <property type="molecule type" value="Genomic_DNA"/>
</dbReference>
<comment type="similarity">
    <text evidence="1">Belongs to the FAH family.</text>
</comment>
<dbReference type="InterPro" id="IPR011234">
    <property type="entry name" value="Fumarylacetoacetase-like_C"/>
</dbReference>
<evidence type="ECO:0000313" key="6">
    <source>
        <dbReference type="Proteomes" id="UP000292974"/>
    </source>
</evidence>
<protein>
    <submittedName>
        <fullName evidence="5">Fumarylacetoacetate hydrolase family protein</fullName>
    </submittedName>
</protein>
<dbReference type="Proteomes" id="UP000292974">
    <property type="component" value="Unassembled WGS sequence"/>
</dbReference>
<feature type="domain" description="Fumarylacetoacetase-like C-terminal" evidence="4">
    <location>
        <begin position="80"/>
        <end position="293"/>
    </location>
</feature>
<comment type="caution">
    <text evidence="5">The sequence shown here is derived from an EMBL/GenBank/DDBJ whole genome shotgun (WGS) entry which is preliminary data.</text>
</comment>
<evidence type="ECO:0000259" key="4">
    <source>
        <dbReference type="Pfam" id="PF01557"/>
    </source>
</evidence>
<feature type="region of interest" description="Disordered" evidence="3">
    <location>
        <begin position="301"/>
        <end position="325"/>
    </location>
</feature>
<dbReference type="PANTHER" id="PTHR11820:SF7">
    <property type="entry name" value="ACYLPYRUVASE FAHD1, MITOCHONDRIAL"/>
    <property type="match status" value="1"/>
</dbReference>
<keyword evidence="5" id="KW-0378">Hydrolase</keyword>
<dbReference type="GO" id="GO:0019752">
    <property type="term" value="P:carboxylic acid metabolic process"/>
    <property type="evidence" value="ECO:0007669"/>
    <property type="project" value="UniProtKB-ARBA"/>
</dbReference>
<sequence>MKLATIIVDGQRKVVVIDPSGERYTPAAEAFPDLASSTHEDMVSLIAEIGRQKRSAPLEGSTAIAIDDLLPPITNPPHNVFCVGKNYHAHAHEFTKSGFDAGATAAEAIPEHPIIFTKPSSSLARPFGDIPLWPGLDEAVDYEAELAVVIGKAGRFITAERALDHVFGYTVFNDVTARDLQKKHKQWFLGKGIDGFGPIGPWIMTKDELDIANVEITCTVNGEERQKTSTKDLIFDIPTLIEVISRSVTLLPGDIIATGTPAGVGIGFDPPRFLKDGDKVVVSIEGIGQIANTARLQPLPPQSPRVTGYVTSPVSGRGLRSDMQD</sequence>
<dbReference type="Pfam" id="PF01557">
    <property type="entry name" value="FAA_hydrolase"/>
    <property type="match status" value="1"/>
</dbReference>
<name>A0A7M3DTS1_RHILE</name>
<dbReference type="InterPro" id="IPR036663">
    <property type="entry name" value="Fumarylacetoacetase_C_sf"/>
</dbReference>
<dbReference type="GO" id="GO:0016853">
    <property type="term" value="F:isomerase activity"/>
    <property type="evidence" value="ECO:0007669"/>
    <property type="project" value="UniProtKB-ARBA"/>
</dbReference>
<dbReference type="Gene3D" id="3.90.850.10">
    <property type="entry name" value="Fumarylacetoacetase-like, C-terminal domain"/>
    <property type="match status" value="1"/>
</dbReference>
<evidence type="ECO:0000256" key="3">
    <source>
        <dbReference type="SAM" id="MobiDB-lite"/>
    </source>
</evidence>
<dbReference type="GO" id="GO:0018773">
    <property type="term" value="F:acetylpyruvate hydrolase activity"/>
    <property type="evidence" value="ECO:0007669"/>
    <property type="project" value="TreeGrafter"/>
</dbReference>
<dbReference type="FunFam" id="3.90.850.10:FF:000002">
    <property type="entry name" value="2-hydroxyhepta-2,4-diene-1,7-dioate isomerase"/>
    <property type="match status" value="1"/>
</dbReference>
<evidence type="ECO:0000256" key="2">
    <source>
        <dbReference type="ARBA" id="ARBA00022723"/>
    </source>
</evidence>
<keyword evidence="2" id="KW-0479">Metal-binding</keyword>
<dbReference type="GO" id="GO:0046872">
    <property type="term" value="F:metal ion binding"/>
    <property type="evidence" value="ECO:0007669"/>
    <property type="project" value="UniProtKB-KW"/>
</dbReference>
<accession>A0A7M3DTS1</accession>
<proteinExistence type="inferred from homology"/>
<dbReference type="PANTHER" id="PTHR11820">
    <property type="entry name" value="ACYLPYRUVASE"/>
    <property type="match status" value="1"/>
</dbReference>
<dbReference type="AlphaFoldDB" id="A0A7M3DTS1"/>
<dbReference type="RefSeq" id="WP_130716237.1">
    <property type="nucleotide sequence ID" value="NZ_SIOP01000001.1"/>
</dbReference>
<organism evidence="5 6">
    <name type="scientific">Rhizobium leguminosarum</name>
    <dbReference type="NCBI Taxonomy" id="384"/>
    <lineage>
        <taxon>Bacteria</taxon>
        <taxon>Pseudomonadati</taxon>
        <taxon>Pseudomonadota</taxon>
        <taxon>Alphaproteobacteria</taxon>
        <taxon>Hyphomicrobiales</taxon>
        <taxon>Rhizobiaceae</taxon>
        <taxon>Rhizobium/Agrobacterium group</taxon>
        <taxon>Rhizobium</taxon>
    </lineage>
</organism>
<reference evidence="5 6" key="1">
    <citation type="submission" date="2019-02" db="EMBL/GenBank/DDBJ databases">
        <title>The genomic architecture of introgression among sibling species of bacteria.</title>
        <authorList>
            <person name="Cavassim M.I.A."/>
            <person name="Moeskjaer S."/>
            <person name="Moslemi C."/>
            <person name="Fields B."/>
            <person name="Bachmann A."/>
            <person name="Vilhjalmsson B."/>
            <person name="Schierup M.H."/>
            <person name="Young J.P.W."/>
            <person name="Andersen S.U."/>
        </authorList>
    </citation>
    <scope>NUCLEOTIDE SEQUENCE [LARGE SCALE GENOMIC DNA]</scope>
    <source>
        <strain evidence="5 6">SM135B</strain>
    </source>
</reference>
<evidence type="ECO:0000256" key="1">
    <source>
        <dbReference type="ARBA" id="ARBA00010211"/>
    </source>
</evidence>
<evidence type="ECO:0000313" key="5">
    <source>
        <dbReference type="EMBL" id="TAY52040.1"/>
    </source>
</evidence>